<dbReference type="AlphaFoldDB" id="A0A354Z0M9"/>
<accession>A0A354Z0M9</accession>
<name>A0A354Z0M9_9FIRM</name>
<feature type="non-terminal residue" evidence="1">
    <location>
        <position position="189"/>
    </location>
</feature>
<comment type="caution">
    <text evidence="1">The sequence shown here is derived from an EMBL/GenBank/DDBJ whole genome shotgun (WGS) entry which is preliminary data.</text>
</comment>
<evidence type="ECO:0000313" key="2">
    <source>
        <dbReference type="Proteomes" id="UP000263273"/>
    </source>
</evidence>
<protein>
    <submittedName>
        <fullName evidence="1">Uncharacterized protein</fullName>
    </submittedName>
</protein>
<dbReference type="Proteomes" id="UP000263273">
    <property type="component" value="Unassembled WGS sequence"/>
</dbReference>
<reference evidence="1 2" key="1">
    <citation type="journal article" date="2018" name="Nat. Biotechnol.">
        <title>A standardized bacterial taxonomy based on genome phylogeny substantially revises the tree of life.</title>
        <authorList>
            <person name="Parks D.H."/>
            <person name="Chuvochina M."/>
            <person name="Waite D.W."/>
            <person name="Rinke C."/>
            <person name="Skarshewski A."/>
            <person name="Chaumeil P.A."/>
            <person name="Hugenholtz P."/>
        </authorList>
    </citation>
    <scope>NUCLEOTIDE SEQUENCE [LARGE SCALE GENOMIC DNA]</scope>
    <source>
        <strain evidence="1">UBA10948</strain>
    </source>
</reference>
<dbReference type="EMBL" id="DNZF01000247">
    <property type="protein sequence ID" value="HBK54521.1"/>
    <property type="molecule type" value="Genomic_DNA"/>
</dbReference>
<proteinExistence type="predicted"/>
<organism evidence="1 2">
    <name type="scientific">Syntrophomonas wolfei</name>
    <dbReference type="NCBI Taxonomy" id="863"/>
    <lineage>
        <taxon>Bacteria</taxon>
        <taxon>Bacillati</taxon>
        <taxon>Bacillota</taxon>
        <taxon>Clostridia</taxon>
        <taxon>Eubacteriales</taxon>
        <taxon>Syntrophomonadaceae</taxon>
        <taxon>Syntrophomonas</taxon>
    </lineage>
</organism>
<evidence type="ECO:0000313" key="1">
    <source>
        <dbReference type="EMBL" id="HBK54521.1"/>
    </source>
</evidence>
<sequence>MSNDGLNLQRLLLYRQILKDETIRKAQELVLMMDTPSQKLRSVEKCYFAMLQSLIKAAERNKWNGDLWKNHVLELILDDENIFSLACEKNGEKISAGLYQSALHDIAVLKELFNFNLPEIAEKLGMNTSVFSFNFQSDGSEDHFHTPYIFKFHQLKELFTQDESPRALLSSLAEFYHVAGCGTMRKFHA</sequence>
<gene>
    <name evidence="1" type="ORF">DDZ44_11355</name>
</gene>